<dbReference type="NCBIfam" id="TIGR01951">
    <property type="entry name" value="nusB"/>
    <property type="match status" value="1"/>
</dbReference>
<evidence type="ECO:0000259" key="6">
    <source>
        <dbReference type="Pfam" id="PF01029"/>
    </source>
</evidence>
<dbReference type="InterPro" id="IPR006027">
    <property type="entry name" value="NusB_RsmB_TIM44"/>
</dbReference>
<evidence type="ECO:0000313" key="7">
    <source>
        <dbReference type="EMBL" id="MPM53438.1"/>
    </source>
</evidence>
<feature type="domain" description="NusB/RsmB/TIM44" evidence="6">
    <location>
        <begin position="5"/>
        <end position="131"/>
    </location>
</feature>
<gene>
    <name evidence="7" type="primary">nusB_16</name>
    <name evidence="7" type="ORF">SDC9_100206</name>
</gene>
<evidence type="ECO:0000256" key="5">
    <source>
        <dbReference type="ARBA" id="ARBA00023163"/>
    </source>
</evidence>
<sequence>MSRSKARESAFKVIFEASFKKDETVGQILDLYYDNNDTSQLGDETEYFEKLVNGVIDQKENYSKLIDKLSIGWKAQRISKVATSILQIAMYEIDHFEDVPTKVSINEAVELAKTYDTQNAASFINGILATYTSDREKDE</sequence>
<keyword evidence="5" id="KW-0804">Transcription</keyword>
<dbReference type="PANTHER" id="PTHR11078:SF3">
    <property type="entry name" value="ANTITERMINATION NUSB DOMAIN-CONTAINING PROTEIN"/>
    <property type="match status" value="1"/>
</dbReference>
<evidence type="ECO:0000256" key="2">
    <source>
        <dbReference type="ARBA" id="ARBA00022814"/>
    </source>
</evidence>
<accession>A0A645AL22</accession>
<dbReference type="AlphaFoldDB" id="A0A645AL22"/>
<evidence type="ECO:0000256" key="4">
    <source>
        <dbReference type="ARBA" id="ARBA00023015"/>
    </source>
</evidence>
<dbReference type="SUPFAM" id="SSF48013">
    <property type="entry name" value="NusB-like"/>
    <property type="match status" value="1"/>
</dbReference>
<evidence type="ECO:0000256" key="3">
    <source>
        <dbReference type="ARBA" id="ARBA00022884"/>
    </source>
</evidence>
<dbReference type="Pfam" id="PF01029">
    <property type="entry name" value="NusB"/>
    <property type="match status" value="1"/>
</dbReference>
<reference evidence="7" key="1">
    <citation type="submission" date="2019-08" db="EMBL/GenBank/DDBJ databases">
        <authorList>
            <person name="Kucharzyk K."/>
            <person name="Murdoch R.W."/>
            <person name="Higgins S."/>
            <person name="Loffler F."/>
        </authorList>
    </citation>
    <scope>NUCLEOTIDE SEQUENCE</scope>
</reference>
<dbReference type="HAMAP" id="MF_00073">
    <property type="entry name" value="NusB"/>
    <property type="match status" value="1"/>
</dbReference>
<name>A0A645AL22_9ZZZZ</name>
<dbReference type="InterPro" id="IPR035926">
    <property type="entry name" value="NusB-like_sf"/>
</dbReference>
<dbReference type="GO" id="GO:0031564">
    <property type="term" value="P:transcription antitermination"/>
    <property type="evidence" value="ECO:0007669"/>
    <property type="project" value="UniProtKB-KW"/>
</dbReference>
<dbReference type="GO" id="GO:0005829">
    <property type="term" value="C:cytosol"/>
    <property type="evidence" value="ECO:0007669"/>
    <property type="project" value="TreeGrafter"/>
</dbReference>
<dbReference type="GO" id="GO:0006353">
    <property type="term" value="P:DNA-templated transcription termination"/>
    <property type="evidence" value="ECO:0007669"/>
    <property type="project" value="InterPro"/>
</dbReference>
<dbReference type="PANTHER" id="PTHR11078">
    <property type="entry name" value="N UTILIZATION SUBSTANCE PROTEIN B-RELATED"/>
    <property type="match status" value="1"/>
</dbReference>
<keyword evidence="3" id="KW-0694">RNA-binding</keyword>
<proteinExistence type="inferred from homology"/>
<comment type="similarity">
    <text evidence="1">Belongs to the NusB family.</text>
</comment>
<dbReference type="InterPro" id="IPR011605">
    <property type="entry name" value="NusB_fam"/>
</dbReference>
<evidence type="ECO:0000256" key="1">
    <source>
        <dbReference type="ARBA" id="ARBA00005952"/>
    </source>
</evidence>
<dbReference type="GO" id="GO:0003723">
    <property type="term" value="F:RNA binding"/>
    <property type="evidence" value="ECO:0007669"/>
    <property type="project" value="UniProtKB-KW"/>
</dbReference>
<keyword evidence="2" id="KW-0889">Transcription antitermination</keyword>
<keyword evidence="4" id="KW-0805">Transcription regulation</keyword>
<dbReference type="EMBL" id="VSSQ01014337">
    <property type="protein sequence ID" value="MPM53438.1"/>
    <property type="molecule type" value="Genomic_DNA"/>
</dbReference>
<organism evidence="7">
    <name type="scientific">bioreactor metagenome</name>
    <dbReference type="NCBI Taxonomy" id="1076179"/>
    <lineage>
        <taxon>unclassified sequences</taxon>
        <taxon>metagenomes</taxon>
        <taxon>ecological metagenomes</taxon>
    </lineage>
</organism>
<comment type="caution">
    <text evidence="7">The sequence shown here is derived from an EMBL/GenBank/DDBJ whole genome shotgun (WGS) entry which is preliminary data.</text>
</comment>
<dbReference type="Gene3D" id="1.10.940.10">
    <property type="entry name" value="NusB-like"/>
    <property type="match status" value="1"/>
</dbReference>
<protein>
    <submittedName>
        <fullName evidence="7">Transcription antitermination protein NusB</fullName>
    </submittedName>
</protein>